<evidence type="ECO:0000256" key="1">
    <source>
        <dbReference type="ARBA" id="ARBA00006284"/>
    </source>
</evidence>
<feature type="compositionally biased region" description="Polar residues" evidence="4">
    <location>
        <begin position="85"/>
        <end position="94"/>
    </location>
</feature>
<evidence type="ECO:0000256" key="2">
    <source>
        <dbReference type="ARBA" id="ARBA00022679"/>
    </source>
</evidence>
<dbReference type="NCBIfam" id="TIGR00045">
    <property type="entry name" value="glycerate kinase"/>
    <property type="match status" value="1"/>
</dbReference>
<feature type="compositionally biased region" description="Low complexity" evidence="4">
    <location>
        <begin position="95"/>
        <end position="106"/>
    </location>
</feature>
<organism evidence="5 6">
    <name type="scientific">Corynebacterium spheniscorum</name>
    <dbReference type="NCBI Taxonomy" id="185761"/>
    <lineage>
        <taxon>Bacteria</taxon>
        <taxon>Bacillati</taxon>
        <taxon>Actinomycetota</taxon>
        <taxon>Actinomycetes</taxon>
        <taxon>Mycobacteriales</taxon>
        <taxon>Corynebacteriaceae</taxon>
        <taxon>Corynebacterium</taxon>
    </lineage>
</organism>
<dbReference type="Pfam" id="PF02595">
    <property type="entry name" value="Gly_kinase"/>
    <property type="match status" value="1"/>
</dbReference>
<dbReference type="GO" id="GO:0031388">
    <property type="term" value="P:organic acid phosphorylation"/>
    <property type="evidence" value="ECO:0007669"/>
    <property type="project" value="InterPro"/>
</dbReference>
<evidence type="ECO:0000256" key="3">
    <source>
        <dbReference type="ARBA" id="ARBA00022777"/>
    </source>
</evidence>
<comment type="similarity">
    <text evidence="1">Belongs to the glycerate kinase type-1 family.</text>
</comment>
<dbReference type="InterPro" id="IPR018197">
    <property type="entry name" value="Glycerate_kinase_RE-like"/>
</dbReference>
<dbReference type="GO" id="GO:0008887">
    <property type="term" value="F:glycerate kinase activity"/>
    <property type="evidence" value="ECO:0007669"/>
    <property type="project" value="InterPro"/>
</dbReference>
<dbReference type="AlphaFoldDB" id="A0A1I2RA06"/>
<dbReference type="PANTHER" id="PTHR21599">
    <property type="entry name" value="GLYCERATE KINASE"/>
    <property type="match status" value="1"/>
</dbReference>
<gene>
    <name evidence="5" type="ORF">SAMN05660282_00710</name>
</gene>
<keyword evidence="6" id="KW-1185">Reference proteome</keyword>
<dbReference type="InterPro" id="IPR004381">
    <property type="entry name" value="Glycerate_kinase"/>
</dbReference>
<dbReference type="SUPFAM" id="SSF110738">
    <property type="entry name" value="Glycerate kinase I"/>
    <property type="match status" value="1"/>
</dbReference>
<dbReference type="Gene3D" id="3.40.50.10350">
    <property type="entry name" value="Glycerate kinase, domain 1"/>
    <property type="match status" value="1"/>
</dbReference>
<feature type="region of interest" description="Disordered" evidence="4">
    <location>
        <begin position="63"/>
        <end position="106"/>
    </location>
</feature>
<keyword evidence="3 5" id="KW-0418">Kinase</keyword>
<dbReference type="InterPro" id="IPR018193">
    <property type="entry name" value="Glyc_kinase_flavodox-like_fold"/>
</dbReference>
<keyword evidence="2" id="KW-0808">Transferase</keyword>
<dbReference type="InterPro" id="IPR036129">
    <property type="entry name" value="Glycerate_kinase_sf"/>
</dbReference>
<protein>
    <submittedName>
        <fullName evidence="5">Glycerate kinase</fullName>
    </submittedName>
</protein>
<evidence type="ECO:0000313" key="6">
    <source>
        <dbReference type="Proteomes" id="UP000199065"/>
    </source>
</evidence>
<dbReference type="Gene3D" id="3.90.1510.10">
    <property type="entry name" value="Glycerate kinase, domain 2"/>
    <property type="match status" value="1"/>
</dbReference>
<evidence type="ECO:0000256" key="4">
    <source>
        <dbReference type="SAM" id="MobiDB-lite"/>
    </source>
</evidence>
<evidence type="ECO:0000313" key="5">
    <source>
        <dbReference type="EMBL" id="SFG37524.1"/>
    </source>
</evidence>
<sequence>MGCWVDGAADLLSRFKMAPVSASVRAVDTLSAEFPAIKVSGLKAQPPIPRPPLLVFENENTHPKAMNPREEHPQNNQPHAAAGETANSPAGTAGTTPANDTATHATTAHQRTIIIAPDSLKGTATAQEAAQALADGVRSVLADAEIILAPMADGGEGTAATFQGQEITLPTVDAMGRLCEASYVLDGTTAYIDIAAASGLPAVMPGNDPATADTYGTGVLIADAQTRGAQRIVLGLGGSATVDGGTGILIALGATPMDQAGHPLKKGGVALKDIASIDTAQLNIPAAAMEWVLLSDVTSPATGSDGAAAVFGPQKGADAETVAALDAGIEALLQATGVDGSIPGMGAAGATPVSLMWLSTLLHGSADRIHLMPGAPLIARTQGLEDAIPKADLVITAEGRLDEQSFRGKVVGTLWHLAKAAGTPLAVAAGQLGELPDGVHGVQLKDSSDVYEQLFDAGQRIAMSTVQG</sequence>
<dbReference type="Proteomes" id="UP000199065">
    <property type="component" value="Unassembled WGS sequence"/>
</dbReference>
<dbReference type="PANTHER" id="PTHR21599:SF0">
    <property type="entry name" value="GLYCERATE KINASE"/>
    <property type="match status" value="1"/>
</dbReference>
<accession>A0A1I2RA06</accession>
<reference evidence="5 6" key="1">
    <citation type="submission" date="2016-10" db="EMBL/GenBank/DDBJ databases">
        <authorList>
            <person name="de Groot N.N."/>
        </authorList>
    </citation>
    <scope>NUCLEOTIDE SEQUENCE [LARGE SCALE GENOMIC DNA]</scope>
    <source>
        <strain>J11</strain>
        <strain evidence="6">PG 39</strain>
    </source>
</reference>
<name>A0A1I2RA06_9CORY</name>
<proteinExistence type="inferred from homology"/>
<feature type="compositionally biased region" description="Basic and acidic residues" evidence="4">
    <location>
        <begin position="63"/>
        <end position="73"/>
    </location>
</feature>
<dbReference type="EMBL" id="FOPJ01000003">
    <property type="protein sequence ID" value="SFG37524.1"/>
    <property type="molecule type" value="Genomic_DNA"/>
</dbReference>
<dbReference type="STRING" id="185761.SAMN05660282_00710"/>